<dbReference type="PANTHER" id="PTHR34406">
    <property type="entry name" value="PROTEIN YCEI"/>
    <property type="match status" value="1"/>
</dbReference>
<sequence>MRKLFIIFYIIYLGNTQHAFSQAYQTTSGHVEFLSNAALNEFKGKSDQLNGLIDLDKNLVDFYIDLNTLQTGIGLRDRHMRENYLETTEFPYAEFTGKVVDMDEALKEQFKNGKEVMVDGEFKIHGVSQDMKIKGTLKQSTDGEVLELSAQFKVLLGDHGIAIPKIMFYELSEEQTITVKANLKSP</sequence>
<accession>A0ABR9AET0</accession>
<organism evidence="2 3">
    <name type="scientific">Echinicola arenosa</name>
    <dbReference type="NCBI Taxonomy" id="2774144"/>
    <lineage>
        <taxon>Bacteria</taxon>
        <taxon>Pseudomonadati</taxon>
        <taxon>Bacteroidota</taxon>
        <taxon>Cytophagia</taxon>
        <taxon>Cytophagales</taxon>
        <taxon>Cyclobacteriaceae</taxon>
        <taxon>Echinicola</taxon>
    </lineage>
</organism>
<reference evidence="2 3" key="1">
    <citation type="submission" date="2020-09" db="EMBL/GenBank/DDBJ databases">
        <title>Echinicola sp. CAU 1574 isolated from sand of Sido Beach.</title>
        <authorList>
            <person name="Kim W."/>
        </authorList>
    </citation>
    <scope>NUCLEOTIDE SEQUENCE [LARGE SCALE GENOMIC DNA]</scope>
    <source>
        <strain evidence="2 3">CAU 1574</strain>
    </source>
</reference>
<name>A0ABR9AET0_9BACT</name>
<comment type="caution">
    <text evidence="2">The sequence shown here is derived from an EMBL/GenBank/DDBJ whole genome shotgun (WGS) entry which is preliminary data.</text>
</comment>
<dbReference type="InterPro" id="IPR036761">
    <property type="entry name" value="TTHA0802/YceI-like_sf"/>
</dbReference>
<dbReference type="Proteomes" id="UP000647133">
    <property type="component" value="Unassembled WGS sequence"/>
</dbReference>
<dbReference type="SUPFAM" id="SSF101874">
    <property type="entry name" value="YceI-like"/>
    <property type="match status" value="1"/>
</dbReference>
<dbReference type="Pfam" id="PF04264">
    <property type="entry name" value="YceI"/>
    <property type="match status" value="1"/>
</dbReference>
<gene>
    <name evidence="2" type="ORF">IFO69_00240</name>
</gene>
<evidence type="ECO:0000313" key="3">
    <source>
        <dbReference type="Proteomes" id="UP000647133"/>
    </source>
</evidence>
<evidence type="ECO:0000313" key="2">
    <source>
        <dbReference type="EMBL" id="MBD8487162.1"/>
    </source>
</evidence>
<feature type="domain" description="Lipid/polyisoprenoid-binding YceI-like" evidence="1">
    <location>
        <begin position="23"/>
        <end position="184"/>
    </location>
</feature>
<proteinExistence type="predicted"/>
<dbReference type="PANTHER" id="PTHR34406:SF1">
    <property type="entry name" value="PROTEIN YCEI"/>
    <property type="match status" value="1"/>
</dbReference>
<keyword evidence="3" id="KW-1185">Reference proteome</keyword>
<dbReference type="SMART" id="SM00867">
    <property type="entry name" value="YceI"/>
    <property type="match status" value="1"/>
</dbReference>
<dbReference type="EMBL" id="JACYTQ010000001">
    <property type="protein sequence ID" value="MBD8487162.1"/>
    <property type="molecule type" value="Genomic_DNA"/>
</dbReference>
<protein>
    <submittedName>
        <fullName evidence="2">YceI family protein</fullName>
    </submittedName>
</protein>
<dbReference type="RefSeq" id="WP_192006950.1">
    <property type="nucleotide sequence ID" value="NZ_JACYTQ010000001.1"/>
</dbReference>
<dbReference type="Gene3D" id="2.40.128.110">
    <property type="entry name" value="Lipid/polyisoprenoid-binding, YceI-like"/>
    <property type="match status" value="1"/>
</dbReference>
<evidence type="ECO:0000259" key="1">
    <source>
        <dbReference type="SMART" id="SM00867"/>
    </source>
</evidence>
<dbReference type="InterPro" id="IPR007372">
    <property type="entry name" value="Lipid/polyisoprenoid-bd_YceI"/>
</dbReference>